<proteinExistence type="predicted"/>
<gene>
    <name evidence="1" type="primary">XYL1</name>
    <name evidence="1" type="ORF">SNEC2469_LOCUS22031</name>
</gene>
<organism evidence="1 2">
    <name type="scientific">Symbiodinium necroappetens</name>
    <dbReference type="NCBI Taxonomy" id="1628268"/>
    <lineage>
        <taxon>Eukaryota</taxon>
        <taxon>Sar</taxon>
        <taxon>Alveolata</taxon>
        <taxon>Dinophyceae</taxon>
        <taxon>Suessiales</taxon>
        <taxon>Symbiodiniaceae</taxon>
        <taxon>Symbiodinium</taxon>
    </lineage>
</organism>
<dbReference type="Proteomes" id="UP000601435">
    <property type="component" value="Unassembled WGS sequence"/>
</dbReference>
<name>A0A812Y624_9DINO</name>
<protein>
    <submittedName>
        <fullName evidence="1">XYL1 protein</fullName>
    </submittedName>
</protein>
<evidence type="ECO:0000313" key="1">
    <source>
        <dbReference type="EMBL" id="CAE7758198.1"/>
    </source>
</evidence>
<dbReference type="AlphaFoldDB" id="A0A812Y624"/>
<comment type="caution">
    <text evidence="1">The sequence shown here is derived from an EMBL/GenBank/DDBJ whole genome shotgun (WGS) entry which is preliminary data.</text>
</comment>
<evidence type="ECO:0000313" key="2">
    <source>
        <dbReference type="Proteomes" id="UP000601435"/>
    </source>
</evidence>
<sequence length="73" mass="7524">MSTKTATLDESPLSLSDSAELQFGLPDDFLLPPPATEMDIDGSWGSLAQMKTGGYEVPISGVTLGAAKLAPGQ</sequence>
<feature type="non-terminal residue" evidence="1">
    <location>
        <position position="1"/>
    </location>
</feature>
<dbReference type="EMBL" id="CAJNJA010039613">
    <property type="protein sequence ID" value="CAE7758198.1"/>
    <property type="molecule type" value="Genomic_DNA"/>
</dbReference>
<accession>A0A812Y624</accession>
<reference evidence="1" key="1">
    <citation type="submission" date="2021-02" db="EMBL/GenBank/DDBJ databases">
        <authorList>
            <person name="Dougan E. K."/>
            <person name="Rhodes N."/>
            <person name="Thang M."/>
            <person name="Chan C."/>
        </authorList>
    </citation>
    <scope>NUCLEOTIDE SEQUENCE</scope>
</reference>
<keyword evidence="2" id="KW-1185">Reference proteome</keyword>